<evidence type="ECO:0000256" key="1">
    <source>
        <dbReference type="SAM" id="MobiDB-lite"/>
    </source>
</evidence>
<gene>
    <name evidence="2" type="ORF">D7X12_20895</name>
</gene>
<dbReference type="EMBL" id="RAWG01000132">
    <property type="protein sequence ID" value="RKH40433.1"/>
    <property type="molecule type" value="Genomic_DNA"/>
</dbReference>
<dbReference type="AlphaFoldDB" id="A0A3A8N915"/>
<dbReference type="OrthoDB" id="9920563at2"/>
<dbReference type="RefSeq" id="WP_120627037.1">
    <property type="nucleotide sequence ID" value="NZ_RAWG01000132.1"/>
</dbReference>
<accession>A0A3A8N915</accession>
<sequence>MTASSNERGRGRFRAIVEQTIQLARAMDEEYERLYPSTGGLLTASDLVRREVDALTGVRPRPAEQAFNQHLQVLDAADLVALVTLHYVGRDFQETDKPEKVLQRQRIGMKSSRAAEDAREKLSERSRLDGLLVQGLRKARSIGLDIEALPLTK</sequence>
<proteinExistence type="predicted"/>
<evidence type="ECO:0000313" key="3">
    <source>
        <dbReference type="Proteomes" id="UP000273405"/>
    </source>
</evidence>
<name>A0A3A8N915_9BACT</name>
<keyword evidence="3" id="KW-1185">Reference proteome</keyword>
<organism evidence="2 3">
    <name type="scientific">Corallococcus sicarius</name>
    <dbReference type="NCBI Taxonomy" id="2316726"/>
    <lineage>
        <taxon>Bacteria</taxon>
        <taxon>Pseudomonadati</taxon>
        <taxon>Myxococcota</taxon>
        <taxon>Myxococcia</taxon>
        <taxon>Myxococcales</taxon>
        <taxon>Cystobacterineae</taxon>
        <taxon>Myxococcaceae</taxon>
        <taxon>Corallococcus</taxon>
    </lineage>
</organism>
<evidence type="ECO:0000313" key="2">
    <source>
        <dbReference type="EMBL" id="RKH40433.1"/>
    </source>
</evidence>
<dbReference type="Proteomes" id="UP000273405">
    <property type="component" value="Unassembled WGS sequence"/>
</dbReference>
<reference evidence="3" key="1">
    <citation type="submission" date="2018-09" db="EMBL/GenBank/DDBJ databases">
        <authorList>
            <person name="Livingstone P.G."/>
            <person name="Whitworth D.E."/>
        </authorList>
    </citation>
    <scope>NUCLEOTIDE SEQUENCE [LARGE SCALE GENOMIC DNA]</scope>
    <source>
        <strain evidence="3">CA040B</strain>
    </source>
</reference>
<feature type="compositionally biased region" description="Basic and acidic residues" evidence="1">
    <location>
        <begin position="113"/>
        <end position="123"/>
    </location>
</feature>
<protein>
    <submittedName>
        <fullName evidence="2">Uncharacterized protein</fullName>
    </submittedName>
</protein>
<feature type="region of interest" description="Disordered" evidence="1">
    <location>
        <begin position="99"/>
        <end position="123"/>
    </location>
</feature>
<comment type="caution">
    <text evidence="2">The sequence shown here is derived from an EMBL/GenBank/DDBJ whole genome shotgun (WGS) entry which is preliminary data.</text>
</comment>